<dbReference type="AlphaFoldDB" id="A0A8J7KUK0"/>
<evidence type="ECO:0000256" key="3">
    <source>
        <dbReference type="ARBA" id="ARBA00022729"/>
    </source>
</evidence>
<evidence type="ECO:0000313" key="10">
    <source>
        <dbReference type="EMBL" id="MBG6134087.1"/>
    </source>
</evidence>
<dbReference type="GO" id="GO:0005576">
    <property type="term" value="C:extracellular region"/>
    <property type="evidence" value="ECO:0007669"/>
    <property type="project" value="InterPro"/>
</dbReference>
<dbReference type="InterPro" id="IPR001316">
    <property type="entry name" value="Pept_S1A_streptogrisin"/>
</dbReference>
<gene>
    <name evidence="10" type="ORF">IW245_000281</name>
</gene>
<evidence type="ECO:0000256" key="7">
    <source>
        <dbReference type="ARBA" id="ARBA00023157"/>
    </source>
</evidence>
<keyword evidence="6" id="KW-0865">Zymogen</keyword>
<keyword evidence="3 8" id="KW-0732">Signal</keyword>
<dbReference type="CDD" id="cd21112">
    <property type="entry name" value="alphaLP-like"/>
    <property type="match status" value="1"/>
</dbReference>
<evidence type="ECO:0000256" key="4">
    <source>
        <dbReference type="ARBA" id="ARBA00022801"/>
    </source>
</evidence>
<dbReference type="Pfam" id="PF02983">
    <property type="entry name" value="Pro_Al_protease"/>
    <property type="match status" value="1"/>
</dbReference>
<comment type="similarity">
    <text evidence="1">Belongs to the peptidase S1 family.</text>
</comment>
<name>A0A8J7KUK0_9ACTN</name>
<keyword evidence="4 10" id="KW-0378">Hydrolase</keyword>
<keyword evidence="11" id="KW-1185">Reference proteome</keyword>
<evidence type="ECO:0000256" key="2">
    <source>
        <dbReference type="ARBA" id="ARBA00022670"/>
    </source>
</evidence>
<dbReference type="InterPro" id="IPR043504">
    <property type="entry name" value="Peptidase_S1_PA_chymotrypsin"/>
</dbReference>
<dbReference type="InterPro" id="IPR035070">
    <property type="entry name" value="Streptogrisin_prodomain"/>
</dbReference>
<dbReference type="InterPro" id="IPR004236">
    <property type="entry name" value="Pept_S1_alpha_lytic"/>
</dbReference>
<dbReference type="Gene3D" id="2.60.120.380">
    <property type="match status" value="1"/>
</dbReference>
<evidence type="ECO:0000256" key="6">
    <source>
        <dbReference type="ARBA" id="ARBA00023145"/>
    </source>
</evidence>
<evidence type="ECO:0000256" key="1">
    <source>
        <dbReference type="ARBA" id="ARBA00007664"/>
    </source>
</evidence>
<dbReference type="InterPro" id="IPR009003">
    <property type="entry name" value="Peptidase_S1_PA"/>
</dbReference>
<reference evidence="10" key="1">
    <citation type="submission" date="2020-11" db="EMBL/GenBank/DDBJ databases">
        <title>Sequencing the genomes of 1000 actinobacteria strains.</title>
        <authorList>
            <person name="Klenk H.-P."/>
        </authorList>
    </citation>
    <scope>NUCLEOTIDE SEQUENCE</scope>
    <source>
        <strain evidence="10">DSM 45356</strain>
    </source>
</reference>
<evidence type="ECO:0000259" key="9">
    <source>
        <dbReference type="Pfam" id="PF02983"/>
    </source>
</evidence>
<dbReference type="EMBL" id="JADOUF010000001">
    <property type="protein sequence ID" value="MBG6134087.1"/>
    <property type="molecule type" value="Genomic_DNA"/>
</dbReference>
<dbReference type="PRINTS" id="PR00861">
    <property type="entry name" value="ALYTICPTASE"/>
</dbReference>
<keyword evidence="7" id="KW-1015">Disulfide bond</keyword>
<evidence type="ECO:0000313" key="11">
    <source>
        <dbReference type="Proteomes" id="UP000622552"/>
    </source>
</evidence>
<evidence type="ECO:0000256" key="8">
    <source>
        <dbReference type="SAM" id="SignalP"/>
    </source>
</evidence>
<dbReference type="GO" id="GO:0006508">
    <property type="term" value="P:proteolysis"/>
    <property type="evidence" value="ECO:0007669"/>
    <property type="project" value="UniProtKB-KW"/>
</dbReference>
<feature type="signal peptide" evidence="8">
    <location>
        <begin position="1"/>
        <end position="26"/>
    </location>
</feature>
<dbReference type="Gene3D" id="2.40.10.10">
    <property type="entry name" value="Trypsin-like serine proteases"/>
    <property type="match status" value="2"/>
</dbReference>
<keyword evidence="2" id="KW-0645">Protease</keyword>
<dbReference type="Gene3D" id="3.30.300.50">
    <property type="match status" value="2"/>
</dbReference>
<organism evidence="10 11">
    <name type="scientific">Longispora fulva</name>
    <dbReference type="NCBI Taxonomy" id="619741"/>
    <lineage>
        <taxon>Bacteria</taxon>
        <taxon>Bacillati</taxon>
        <taxon>Actinomycetota</taxon>
        <taxon>Actinomycetes</taxon>
        <taxon>Micromonosporales</taxon>
        <taxon>Micromonosporaceae</taxon>
        <taxon>Longispora</taxon>
    </lineage>
</organism>
<evidence type="ECO:0000256" key="5">
    <source>
        <dbReference type="ARBA" id="ARBA00022825"/>
    </source>
</evidence>
<dbReference type="SUPFAM" id="SSF50494">
    <property type="entry name" value="Trypsin-like serine proteases"/>
    <property type="match status" value="1"/>
</dbReference>
<dbReference type="GO" id="GO:0004252">
    <property type="term" value="F:serine-type endopeptidase activity"/>
    <property type="evidence" value="ECO:0007669"/>
    <property type="project" value="InterPro"/>
</dbReference>
<sequence>MSRSRTLLVAAGLLVVTATGSAPAWSAPPPSGLASPGMLAAMQRDLGLTTAQARDRVAHETTAHRTAKAVRLALGDRQAGMWYDAATGALGVAVTDQSAADQARKVGARPTLVRYDQRHLDQAASAVAALVDRDKPSGVNGWGTDARDNAVVVTVNRTTAPAGLSAQLRGLDGAVRVVETDSSPQQQGGDVRGGDAWTPGTESNCSIGFAATDSTGGKHFLTAGHCTNDYTTSQAAYGKDGSQLGVSGASTNGSTGDYGRVDVTSANWNLSAVVNGYGNGDITVTGSGETVVGQSVCRSGQTTQWHCGTVTQLNYSVNYGSITVTGLTKSDACSEAGDSGGSWVSGTTAVGLHEGGTTNGCHVTTHEAYFEPVNEALTAYGLTLYTGGGSTPPPATGCSGYQSSYSGSLTSSTTTKYEPNGTYYESTASGTHKACLTGPASGADFDLYLQKWNSSTSTWDTVATSNGSTSSESVSYNGTAGYYVYKVVADSGTGSYTLAVTKP</sequence>
<dbReference type="Proteomes" id="UP000622552">
    <property type="component" value="Unassembled WGS sequence"/>
</dbReference>
<dbReference type="EC" id="3.4.21.-" evidence="10"/>
<feature type="chain" id="PRO_5039108199" evidence="8">
    <location>
        <begin position="27"/>
        <end position="503"/>
    </location>
</feature>
<protein>
    <submittedName>
        <fullName evidence="10">Streptogrisin C</fullName>
        <ecNumber evidence="10">3.4.21.-</ecNumber>
    </submittedName>
</protein>
<feature type="domain" description="Peptidase S1A alpha-lytic prodomain" evidence="9">
    <location>
        <begin position="120"/>
        <end position="162"/>
    </location>
</feature>
<dbReference type="RefSeq" id="WP_197001366.1">
    <property type="nucleotide sequence ID" value="NZ_BONS01000026.1"/>
</dbReference>
<accession>A0A8J7KUK0</accession>
<comment type="caution">
    <text evidence="10">The sequence shown here is derived from an EMBL/GenBank/DDBJ whole genome shotgun (WGS) entry which is preliminary data.</text>
</comment>
<keyword evidence="5" id="KW-0720">Serine protease</keyword>
<proteinExistence type="inferred from homology"/>